<gene>
    <name evidence="3" type="primary">106088184</name>
</gene>
<proteinExistence type="predicted"/>
<dbReference type="VEuPathDB" id="VectorBase:SCAU005747"/>
<feature type="region of interest" description="Disordered" evidence="1">
    <location>
        <begin position="97"/>
        <end position="248"/>
    </location>
</feature>
<protein>
    <submittedName>
        <fullName evidence="3">Uncharacterized protein</fullName>
    </submittedName>
</protein>
<dbReference type="AlphaFoldDB" id="A0A1I8P8B4"/>
<accession>A0A1I8P8B4</accession>
<reference evidence="3" key="1">
    <citation type="submission" date="2020-05" db="UniProtKB">
        <authorList>
            <consortium name="EnsemblMetazoa"/>
        </authorList>
    </citation>
    <scope>IDENTIFICATION</scope>
    <source>
        <strain evidence="3">USDA</strain>
    </source>
</reference>
<keyword evidence="2" id="KW-0812">Transmembrane</keyword>
<organism evidence="3 4">
    <name type="scientific">Stomoxys calcitrans</name>
    <name type="common">Stable fly</name>
    <name type="synonym">Conops calcitrans</name>
    <dbReference type="NCBI Taxonomy" id="35570"/>
    <lineage>
        <taxon>Eukaryota</taxon>
        <taxon>Metazoa</taxon>
        <taxon>Ecdysozoa</taxon>
        <taxon>Arthropoda</taxon>
        <taxon>Hexapoda</taxon>
        <taxon>Insecta</taxon>
        <taxon>Pterygota</taxon>
        <taxon>Neoptera</taxon>
        <taxon>Endopterygota</taxon>
        <taxon>Diptera</taxon>
        <taxon>Brachycera</taxon>
        <taxon>Muscomorpha</taxon>
        <taxon>Muscoidea</taxon>
        <taxon>Muscidae</taxon>
        <taxon>Stomoxys</taxon>
    </lineage>
</organism>
<keyword evidence="4" id="KW-1185">Reference proteome</keyword>
<feature type="compositionally biased region" description="Basic and acidic residues" evidence="1">
    <location>
        <begin position="97"/>
        <end position="108"/>
    </location>
</feature>
<evidence type="ECO:0000313" key="3">
    <source>
        <dbReference type="EnsemblMetazoa" id="SCAU005747-PA"/>
    </source>
</evidence>
<keyword evidence="2" id="KW-1133">Transmembrane helix</keyword>
<name>A0A1I8P8B4_STOCA</name>
<evidence type="ECO:0000256" key="2">
    <source>
        <dbReference type="SAM" id="Phobius"/>
    </source>
</evidence>
<keyword evidence="2" id="KW-0472">Membrane</keyword>
<evidence type="ECO:0000256" key="1">
    <source>
        <dbReference type="SAM" id="MobiDB-lite"/>
    </source>
</evidence>
<evidence type="ECO:0000313" key="4">
    <source>
        <dbReference type="Proteomes" id="UP000095300"/>
    </source>
</evidence>
<sequence>MSSYESFSPPKRSNKWLLWSLIFIFLITLTTFTILEVRSLSDEEPSVIRIIMNRINVPQEESHKFVLVNAKNVPQERDELVRAIVRQVEENPQAVELERKTRDTEEIPKQSPVALEHHKNNNSYYEEQTPVVVYSKTDPDPPLSYRQNAPPVPYGSHEEEPYYDGEDNGEYANDNDAFYRPQYDDDSREDFSPPQNYANADDESEGRSSQTRQYDNYYRQWHYATPSPPTSSLQKSNRKLQTMTEDPR</sequence>
<dbReference type="EnsemblMetazoa" id="SCAU005747-RA">
    <property type="protein sequence ID" value="SCAU005747-PA"/>
    <property type="gene ID" value="SCAU005747"/>
</dbReference>
<feature type="transmembrane region" description="Helical" evidence="2">
    <location>
        <begin position="16"/>
        <end position="35"/>
    </location>
</feature>
<feature type="compositionally biased region" description="Polar residues" evidence="1">
    <location>
        <begin position="230"/>
        <end position="248"/>
    </location>
</feature>
<feature type="compositionally biased region" description="Basic and acidic residues" evidence="1">
    <location>
        <begin position="182"/>
        <end position="191"/>
    </location>
</feature>
<dbReference type="Proteomes" id="UP000095300">
    <property type="component" value="Unassembled WGS sequence"/>
</dbReference>